<reference evidence="1" key="1">
    <citation type="submission" date="2024-06" db="EMBL/GenBank/DDBJ databases">
        <authorList>
            <person name="Yang R."/>
        </authorList>
    </citation>
    <scope>NUCLEOTIDE SEQUENCE</scope>
</reference>
<dbReference type="EMBL" id="PP934186">
    <property type="protein sequence ID" value="XDG30861.1"/>
    <property type="molecule type" value="Genomic_DNA"/>
</dbReference>
<name>A0AB39AJF9_9CAUD</name>
<accession>A0AB39AJF9</accession>
<evidence type="ECO:0000313" key="1">
    <source>
        <dbReference type="EMBL" id="XDG30861.1"/>
    </source>
</evidence>
<sequence length="178" mass="21411">MNKLLKHLENVSRRVETWPQWQKDILNQRVGGAEVFDNSVCRDHFPNHSTPWAETDIEIVSQPKEKCFYFETEPYKFDDTQFNLLVKDYVMGIHEQIDNELCLYLNHKLGLDITQLKKGMENCNNLKLKGVEFHKQCYPDRDEYYDGWFCFMVHYKPTVYVGKTSNDRLVRYWDKEEK</sequence>
<protein>
    <submittedName>
        <fullName evidence="1">Uncharacterized protein</fullName>
    </submittedName>
</protein>
<organism evidence="1">
    <name type="scientific">Vibrio phage P018-4</name>
    <dbReference type="NCBI Taxonomy" id="3229728"/>
    <lineage>
        <taxon>Viruses</taxon>
        <taxon>Duplodnaviria</taxon>
        <taxon>Heunggongvirae</taxon>
        <taxon>Uroviricota</taxon>
        <taxon>Caudoviricetes</taxon>
    </lineage>
</organism>
<proteinExistence type="predicted"/>